<dbReference type="Pfam" id="PF15633">
    <property type="entry name" value="Tox-ART-HYD1"/>
    <property type="match status" value="1"/>
</dbReference>
<dbReference type="InterPro" id="IPR028920">
    <property type="entry name" value="Tox-ART-HYD1_dom"/>
</dbReference>
<name>A0AAN9BV45_9CAEN</name>
<comment type="caution">
    <text evidence="3">The sequence shown here is derived from an EMBL/GenBank/DDBJ whole genome shotgun (WGS) entry which is preliminary data.</text>
</comment>
<protein>
    <recommendedName>
        <fullName evidence="2">Tox-ART-HYD1 domain-containing protein</fullName>
    </recommendedName>
</protein>
<dbReference type="AlphaFoldDB" id="A0AAN9BV45"/>
<dbReference type="EMBL" id="JBAMIC010000002">
    <property type="protein sequence ID" value="KAK7111943.1"/>
    <property type="molecule type" value="Genomic_DNA"/>
</dbReference>
<gene>
    <name evidence="3" type="ORF">V1264_011482</name>
</gene>
<organism evidence="3 4">
    <name type="scientific">Littorina saxatilis</name>
    <dbReference type="NCBI Taxonomy" id="31220"/>
    <lineage>
        <taxon>Eukaryota</taxon>
        <taxon>Metazoa</taxon>
        <taxon>Spiralia</taxon>
        <taxon>Lophotrochozoa</taxon>
        <taxon>Mollusca</taxon>
        <taxon>Gastropoda</taxon>
        <taxon>Caenogastropoda</taxon>
        <taxon>Littorinimorpha</taxon>
        <taxon>Littorinoidea</taxon>
        <taxon>Littorinidae</taxon>
        <taxon>Littorina</taxon>
    </lineage>
</organism>
<reference evidence="3 4" key="1">
    <citation type="submission" date="2024-02" db="EMBL/GenBank/DDBJ databases">
        <title>Chromosome-scale genome assembly of the rough periwinkle Littorina saxatilis.</title>
        <authorList>
            <person name="De Jode A."/>
            <person name="Faria R."/>
            <person name="Formenti G."/>
            <person name="Sims Y."/>
            <person name="Smith T.P."/>
            <person name="Tracey A."/>
            <person name="Wood J.M.D."/>
            <person name="Zagrodzka Z.B."/>
            <person name="Johannesson K."/>
            <person name="Butlin R.K."/>
            <person name="Leder E.H."/>
        </authorList>
    </citation>
    <scope>NUCLEOTIDE SEQUENCE [LARGE SCALE GENOMIC DNA]</scope>
    <source>
        <strain evidence="3">Snail1</strain>
        <tissue evidence="3">Muscle</tissue>
    </source>
</reference>
<feature type="region of interest" description="Disordered" evidence="1">
    <location>
        <begin position="88"/>
        <end position="112"/>
    </location>
</feature>
<proteinExistence type="predicted"/>
<evidence type="ECO:0000313" key="4">
    <source>
        <dbReference type="Proteomes" id="UP001374579"/>
    </source>
</evidence>
<accession>A0AAN9BV45</accession>
<feature type="compositionally biased region" description="Basic and acidic residues" evidence="1">
    <location>
        <begin position="88"/>
        <end position="101"/>
    </location>
</feature>
<keyword evidence="4" id="KW-1185">Reference proteome</keyword>
<sequence length="112" mass="12238">MADGKKGDKETMYHYTSPENAKKIHDTGIIKPSSDGVFGGDKVYLTSKSPTAGRKAIAQNNYDGAWQNREQQKNVDAVVKVDVDKSKLTKETDPDGRDIYTHKGPLKLGGGQ</sequence>
<dbReference type="Proteomes" id="UP001374579">
    <property type="component" value="Unassembled WGS sequence"/>
</dbReference>
<evidence type="ECO:0000256" key="1">
    <source>
        <dbReference type="SAM" id="MobiDB-lite"/>
    </source>
</evidence>
<evidence type="ECO:0000259" key="2">
    <source>
        <dbReference type="Pfam" id="PF15633"/>
    </source>
</evidence>
<feature type="domain" description="Tox-ART-HYD1" evidence="2">
    <location>
        <begin position="12"/>
        <end position="97"/>
    </location>
</feature>
<evidence type="ECO:0000313" key="3">
    <source>
        <dbReference type="EMBL" id="KAK7111943.1"/>
    </source>
</evidence>